<proteinExistence type="predicted"/>
<dbReference type="SUPFAM" id="SSF56672">
    <property type="entry name" value="DNA/RNA polymerases"/>
    <property type="match status" value="1"/>
</dbReference>
<evidence type="ECO:0000313" key="10">
    <source>
        <dbReference type="Proteomes" id="UP001188597"/>
    </source>
</evidence>
<name>A0AA89BB09_9ASTE</name>
<keyword evidence="6" id="KW-0695">RNA-directed DNA polymerase</keyword>
<dbReference type="PANTHER" id="PTHR34072">
    <property type="entry name" value="ENZYMATIC POLYPROTEIN-RELATED"/>
    <property type="match status" value="1"/>
</dbReference>
<evidence type="ECO:0000256" key="5">
    <source>
        <dbReference type="ARBA" id="ARBA00022801"/>
    </source>
</evidence>
<evidence type="ECO:0000313" key="9">
    <source>
        <dbReference type="EMBL" id="KAK3036719.1"/>
    </source>
</evidence>
<protein>
    <recommendedName>
        <fullName evidence="8">Reverse transcriptase RNase H-like domain-containing protein</fullName>
    </recommendedName>
</protein>
<comment type="caution">
    <text evidence="9">The sequence shown here is derived from an EMBL/GenBank/DDBJ whole genome shotgun (WGS) entry which is preliminary data.</text>
</comment>
<dbReference type="Proteomes" id="UP001188597">
    <property type="component" value="Unassembled WGS sequence"/>
</dbReference>
<organism evidence="9 10">
    <name type="scientific">Escallonia herrerae</name>
    <dbReference type="NCBI Taxonomy" id="1293975"/>
    <lineage>
        <taxon>Eukaryota</taxon>
        <taxon>Viridiplantae</taxon>
        <taxon>Streptophyta</taxon>
        <taxon>Embryophyta</taxon>
        <taxon>Tracheophyta</taxon>
        <taxon>Spermatophyta</taxon>
        <taxon>Magnoliopsida</taxon>
        <taxon>eudicotyledons</taxon>
        <taxon>Gunneridae</taxon>
        <taxon>Pentapetalae</taxon>
        <taxon>asterids</taxon>
        <taxon>campanulids</taxon>
        <taxon>Escalloniales</taxon>
        <taxon>Escalloniaceae</taxon>
        <taxon>Escallonia</taxon>
    </lineage>
</organism>
<evidence type="ECO:0000256" key="2">
    <source>
        <dbReference type="ARBA" id="ARBA00022695"/>
    </source>
</evidence>
<evidence type="ECO:0000256" key="1">
    <source>
        <dbReference type="ARBA" id="ARBA00022679"/>
    </source>
</evidence>
<feature type="compositionally biased region" description="Basic and acidic residues" evidence="7">
    <location>
        <begin position="64"/>
        <end position="78"/>
    </location>
</feature>
<dbReference type="FunFam" id="3.10.20.370:FF:000001">
    <property type="entry name" value="Retrovirus-related Pol polyprotein from transposon 17.6-like protein"/>
    <property type="match status" value="1"/>
</dbReference>
<evidence type="ECO:0000256" key="6">
    <source>
        <dbReference type="ARBA" id="ARBA00022918"/>
    </source>
</evidence>
<dbReference type="EMBL" id="JAVXUP010000140">
    <property type="protein sequence ID" value="KAK3036719.1"/>
    <property type="molecule type" value="Genomic_DNA"/>
</dbReference>
<evidence type="ECO:0000256" key="3">
    <source>
        <dbReference type="ARBA" id="ARBA00022722"/>
    </source>
</evidence>
<dbReference type="InterPro" id="IPR043502">
    <property type="entry name" value="DNA/RNA_pol_sf"/>
</dbReference>
<accession>A0AA89BB09</accession>
<feature type="region of interest" description="Disordered" evidence="7">
    <location>
        <begin position="59"/>
        <end position="78"/>
    </location>
</feature>
<feature type="compositionally biased region" description="Polar residues" evidence="7">
    <location>
        <begin position="13"/>
        <end position="24"/>
    </location>
</feature>
<feature type="domain" description="Reverse transcriptase RNase H-like" evidence="8">
    <location>
        <begin position="90"/>
        <end position="186"/>
    </location>
</feature>
<keyword evidence="2" id="KW-0548">Nucleotidyltransferase</keyword>
<dbReference type="AlphaFoldDB" id="A0AA89BB09"/>
<feature type="region of interest" description="Disordered" evidence="7">
    <location>
        <begin position="13"/>
        <end position="36"/>
    </location>
</feature>
<evidence type="ECO:0000256" key="4">
    <source>
        <dbReference type="ARBA" id="ARBA00022759"/>
    </source>
</evidence>
<dbReference type="Gene3D" id="3.10.20.370">
    <property type="match status" value="1"/>
</dbReference>
<evidence type="ECO:0000256" key="7">
    <source>
        <dbReference type="SAM" id="MobiDB-lite"/>
    </source>
</evidence>
<dbReference type="CDD" id="cd09274">
    <property type="entry name" value="RNase_HI_RT_Ty3"/>
    <property type="match status" value="1"/>
</dbReference>
<gene>
    <name evidence="9" type="ORF">RJ639_030543</name>
</gene>
<keyword evidence="10" id="KW-1185">Reference proteome</keyword>
<keyword evidence="4" id="KW-0255">Endonuclease</keyword>
<keyword evidence="1" id="KW-0808">Transferase</keyword>
<dbReference type="InterPro" id="IPR041373">
    <property type="entry name" value="RT_RNaseH"/>
</dbReference>
<dbReference type="GO" id="GO:0016787">
    <property type="term" value="F:hydrolase activity"/>
    <property type="evidence" value="ECO:0007669"/>
    <property type="project" value="UniProtKB-KW"/>
</dbReference>
<evidence type="ECO:0000259" key="8">
    <source>
        <dbReference type="Pfam" id="PF17917"/>
    </source>
</evidence>
<sequence>MMNAFFDNIGQVQCGEQSGSQSRHPPTEEQTDAQDYKEEDAVGAFPQWCNVMTMQVGNPEESLTGEKPKDMPPKKKGDVPGKGLMYVDIKSFKVHTDASDFALGGVLMQECHPVAYESRKLNEAERRYTTHKKEFLAVVHCLRVWRHYLLGSSFVVRTDNTAVSHFLSQSKLTKKQARWQELLAEFNFMIEYRACLTNSVVDALSRRAELDQVALMAMNAIGRVDSRVAINIRKKIRKALTRDPVAQQLLKLIESGRT</sequence>
<keyword evidence="5" id="KW-0378">Hydrolase</keyword>
<reference evidence="9" key="1">
    <citation type="submission" date="2022-12" db="EMBL/GenBank/DDBJ databases">
        <title>Draft genome assemblies for two species of Escallonia (Escalloniales).</title>
        <authorList>
            <person name="Chanderbali A."/>
            <person name="Dervinis C."/>
            <person name="Anghel I."/>
            <person name="Soltis D."/>
            <person name="Soltis P."/>
            <person name="Zapata F."/>
        </authorList>
    </citation>
    <scope>NUCLEOTIDE SEQUENCE</scope>
    <source>
        <strain evidence="9">UCBG64.0493</strain>
        <tissue evidence="9">Leaf</tissue>
    </source>
</reference>
<keyword evidence="3" id="KW-0540">Nuclease</keyword>
<dbReference type="GO" id="GO:0003964">
    <property type="term" value="F:RNA-directed DNA polymerase activity"/>
    <property type="evidence" value="ECO:0007669"/>
    <property type="project" value="UniProtKB-KW"/>
</dbReference>
<dbReference type="Pfam" id="PF17917">
    <property type="entry name" value="RT_RNaseH"/>
    <property type="match status" value="1"/>
</dbReference>
<dbReference type="PANTHER" id="PTHR34072:SF41">
    <property type="entry name" value="REVERSE TRANSCRIPTASE_RETROTRANSPOSON-DERIVED PROTEIN RNASE H-LIKE DOMAIN-CONTAINING PROTEIN"/>
    <property type="match status" value="1"/>
</dbReference>
<dbReference type="GO" id="GO:0004519">
    <property type="term" value="F:endonuclease activity"/>
    <property type="evidence" value="ECO:0007669"/>
    <property type="project" value="UniProtKB-KW"/>
</dbReference>